<evidence type="ECO:0000256" key="1">
    <source>
        <dbReference type="ARBA" id="ARBA00004141"/>
    </source>
</evidence>
<dbReference type="PANTHER" id="PTHR42829:SF2">
    <property type="entry name" value="NADH-UBIQUINONE OXIDOREDUCTASE CHAIN 5"/>
    <property type="match status" value="1"/>
</dbReference>
<feature type="domain" description="NADH-Ubiquinone oxidoreductase (complex I) chain 5 N-terminal" evidence="7">
    <location>
        <begin position="3"/>
        <end position="53"/>
    </location>
</feature>
<dbReference type="PANTHER" id="PTHR42829">
    <property type="entry name" value="NADH-UBIQUINONE OXIDOREDUCTASE CHAIN 5"/>
    <property type="match status" value="1"/>
</dbReference>
<dbReference type="Pfam" id="PF00361">
    <property type="entry name" value="Proton_antipo_M"/>
    <property type="match status" value="1"/>
</dbReference>
<sequence>MSWIDSEFLLVSWGFIYDSLTVSMLLPVLIVSALVHIYSTNYMSEDPHNQRFFAYLSMFTFFMLMLVTGDNYLVMFIGWEGVGDWGFSPFNGLWAIFWTFGNLDFTTVFSLAPFINEELITIISICLLIAAMGKSAQIGLHTWLPDAMEGPTPVSALIHAATMVTAGVYLLLRSSPILEFGSTALIIITWVGALTAFFAATTGLLQNDLKRVIAYSTCSQLGLLFLICGLSQYNVALFHLVNHAWFKALLFLSAGFILNLWTITI</sequence>
<feature type="transmembrane region" description="Helical" evidence="5">
    <location>
        <begin position="20"/>
        <end position="40"/>
    </location>
</feature>
<comment type="subcellular location">
    <subcellularLocation>
        <location evidence="1">Membrane</location>
        <topology evidence="1">Multi-pass membrane protein</topology>
    </subcellularLocation>
</comment>
<dbReference type="Pfam" id="PF00662">
    <property type="entry name" value="Proton_antipo_N"/>
    <property type="match status" value="1"/>
</dbReference>
<feature type="transmembrane region" description="Helical" evidence="5">
    <location>
        <begin position="52"/>
        <end position="73"/>
    </location>
</feature>
<reference evidence="8 9" key="1">
    <citation type="submission" date="2024-04" db="EMBL/GenBank/DDBJ databases">
        <title>genome sequences of Mucor flavus KT1a and Helicostylum pulchrum KT1b strains isolated from the surface of a dry-aged beef.</title>
        <authorList>
            <person name="Toyotome T."/>
            <person name="Hosono M."/>
            <person name="Torimaru M."/>
            <person name="Fukuda K."/>
            <person name="Mikami N."/>
        </authorList>
    </citation>
    <scope>NUCLEOTIDE SEQUENCE [LARGE SCALE GENOMIC DNA]</scope>
    <source>
        <strain evidence="8 9">KT1a</strain>
    </source>
</reference>
<feature type="domain" description="NADH:quinone oxidoreductase/Mrp antiporter transmembrane" evidence="6">
    <location>
        <begin position="92"/>
        <end position="257"/>
    </location>
</feature>
<keyword evidence="3 5" id="KW-1133">Transmembrane helix</keyword>
<feature type="transmembrane region" description="Helical" evidence="5">
    <location>
        <begin position="184"/>
        <end position="206"/>
    </location>
</feature>
<feature type="transmembrane region" description="Helical" evidence="5">
    <location>
        <begin position="93"/>
        <end position="112"/>
    </location>
</feature>
<feature type="transmembrane region" description="Helical" evidence="5">
    <location>
        <begin position="119"/>
        <end position="140"/>
    </location>
</feature>
<evidence type="ECO:0000256" key="2">
    <source>
        <dbReference type="ARBA" id="ARBA00022692"/>
    </source>
</evidence>
<dbReference type="Proteomes" id="UP001473302">
    <property type="component" value="Unassembled WGS sequence"/>
</dbReference>
<keyword evidence="4 5" id="KW-0472">Membrane</keyword>
<comment type="caution">
    <text evidence="8">The sequence shown here is derived from an EMBL/GenBank/DDBJ whole genome shotgun (WGS) entry which is preliminary data.</text>
</comment>
<feature type="transmembrane region" description="Helical" evidence="5">
    <location>
        <begin position="152"/>
        <end position="172"/>
    </location>
</feature>
<evidence type="ECO:0000256" key="5">
    <source>
        <dbReference type="SAM" id="Phobius"/>
    </source>
</evidence>
<accession>A0ABP9ZFI2</accession>
<dbReference type="PRINTS" id="PR01434">
    <property type="entry name" value="NADHDHGNASE5"/>
</dbReference>
<protein>
    <submittedName>
        <fullName evidence="8">NADH dehydrogenase subunit 5</fullName>
    </submittedName>
</protein>
<dbReference type="InterPro" id="IPR001516">
    <property type="entry name" value="Proton_antipo_N"/>
</dbReference>
<dbReference type="InterPro" id="IPR001750">
    <property type="entry name" value="ND/Mrp_TM"/>
</dbReference>
<evidence type="ECO:0000259" key="7">
    <source>
        <dbReference type="Pfam" id="PF00662"/>
    </source>
</evidence>
<feature type="transmembrane region" description="Helical" evidence="5">
    <location>
        <begin position="212"/>
        <end position="233"/>
    </location>
</feature>
<evidence type="ECO:0000256" key="4">
    <source>
        <dbReference type="ARBA" id="ARBA00023136"/>
    </source>
</evidence>
<evidence type="ECO:0000313" key="9">
    <source>
        <dbReference type="Proteomes" id="UP001473302"/>
    </source>
</evidence>
<evidence type="ECO:0000313" key="8">
    <source>
        <dbReference type="EMBL" id="GAA5817863.1"/>
    </source>
</evidence>
<keyword evidence="2 5" id="KW-0812">Transmembrane</keyword>
<organism evidence="8 9">
    <name type="scientific">Mucor flavus</name>
    <dbReference type="NCBI Taxonomy" id="439312"/>
    <lineage>
        <taxon>Eukaryota</taxon>
        <taxon>Fungi</taxon>
        <taxon>Fungi incertae sedis</taxon>
        <taxon>Mucoromycota</taxon>
        <taxon>Mucoromycotina</taxon>
        <taxon>Mucoromycetes</taxon>
        <taxon>Mucorales</taxon>
        <taxon>Mucorineae</taxon>
        <taxon>Mucoraceae</taxon>
        <taxon>Mucor</taxon>
    </lineage>
</organism>
<keyword evidence="9" id="KW-1185">Reference proteome</keyword>
<name>A0ABP9ZFI2_9FUNG</name>
<evidence type="ECO:0000259" key="6">
    <source>
        <dbReference type="Pfam" id="PF00361"/>
    </source>
</evidence>
<gene>
    <name evidence="8" type="primary">ND5_2</name>
    <name evidence="8" type="ORF">MFLAVUS_011424</name>
</gene>
<dbReference type="EMBL" id="BAABUK010000054">
    <property type="protein sequence ID" value="GAA5817863.1"/>
    <property type="molecule type" value="Genomic_DNA"/>
</dbReference>
<evidence type="ECO:0000256" key="3">
    <source>
        <dbReference type="ARBA" id="ARBA00022989"/>
    </source>
</evidence>
<proteinExistence type="predicted"/>
<feature type="transmembrane region" description="Helical" evidence="5">
    <location>
        <begin position="245"/>
        <end position="263"/>
    </location>
</feature>
<dbReference type="InterPro" id="IPR003945">
    <property type="entry name" value="NU5C-like"/>
</dbReference>